<dbReference type="InterPro" id="IPR036812">
    <property type="entry name" value="NAD(P)_OxRdtase_dom_sf"/>
</dbReference>
<dbReference type="RefSeq" id="XP_014161506.1">
    <property type="nucleotide sequence ID" value="XM_014306031.1"/>
</dbReference>
<dbReference type="Proteomes" id="UP000054560">
    <property type="component" value="Unassembled WGS sequence"/>
</dbReference>
<dbReference type="GO" id="GO:0016491">
    <property type="term" value="F:oxidoreductase activity"/>
    <property type="evidence" value="ECO:0007669"/>
    <property type="project" value="UniProtKB-KW"/>
</dbReference>
<evidence type="ECO:0000256" key="1">
    <source>
        <dbReference type="ARBA" id="ARBA00023002"/>
    </source>
</evidence>
<keyword evidence="1" id="KW-0560">Oxidoreductase</keyword>
<proteinExistence type="predicted"/>
<dbReference type="PANTHER" id="PTHR43364:SF4">
    <property type="entry name" value="NAD(P)-LINKED OXIDOREDUCTASE SUPERFAMILY PROTEIN"/>
    <property type="match status" value="1"/>
</dbReference>
<dbReference type="InterPro" id="IPR050523">
    <property type="entry name" value="AKR_Detox_Biosynth"/>
</dbReference>
<organism evidence="3 4">
    <name type="scientific">Sphaeroforma arctica JP610</name>
    <dbReference type="NCBI Taxonomy" id="667725"/>
    <lineage>
        <taxon>Eukaryota</taxon>
        <taxon>Ichthyosporea</taxon>
        <taxon>Ichthyophonida</taxon>
        <taxon>Sphaeroforma</taxon>
    </lineage>
</organism>
<dbReference type="OrthoDB" id="2310150at2759"/>
<name>A0A0L0GFI3_9EUKA</name>
<dbReference type="EMBL" id="KQ241604">
    <property type="protein sequence ID" value="KNC87604.1"/>
    <property type="molecule type" value="Genomic_DNA"/>
</dbReference>
<dbReference type="eggNOG" id="ENOG502QU2T">
    <property type="taxonomic scope" value="Eukaryota"/>
</dbReference>
<gene>
    <name evidence="3" type="ORF">SARC_00304</name>
</gene>
<keyword evidence="4" id="KW-1185">Reference proteome</keyword>
<dbReference type="Gene3D" id="3.20.20.100">
    <property type="entry name" value="NADP-dependent oxidoreductase domain"/>
    <property type="match status" value="1"/>
</dbReference>
<reference evidence="3 4" key="1">
    <citation type="submission" date="2011-02" db="EMBL/GenBank/DDBJ databases">
        <title>The Genome Sequence of Sphaeroforma arctica JP610.</title>
        <authorList>
            <consortium name="The Broad Institute Genome Sequencing Platform"/>
            <person name="Russ C."/>
            <person name="Cuomo C."/>
            <person name="Young S.K."/>
            <person name="Zeng Q."/>
            <person name="Gargeya S."/>
            <person name="Alvarado L."/>
            <person name="Berlin A."/>
            <person name="Chapman S.B."/>
            <person name="Chen Z."/>
            <person name="Freedman E."/>
            <person name="Gellesch M."/>
            <person name="Goldberg J."/>
            <person name="Griggs A."/>
            <person name="Gujja S."/>
            <person name="Heilman E."/>
            <person name="Heiman D."/>
            <person name="Howarth C."/>
            <person name="Mehta T."/>
            <person name="Neiman D."/>
            <person name="Pearson M."/>
            <person name="Roberts A."/>
            <person name="Saif S."/>
            <person name="Shea T."/>
            <person name="Shenoy N."/>
            <person name="Sisk P."/>
            <person name="Stolte C."/>
            <person name="Sykes S."/>
            <person name="White J."/>
            <person name="Yandava C."/>
            <person name="Burger G."/>
            <person name="Gray M.W."/>
            <person name="Holland P.W.H."/>
            <person name="King N."/>
            <person name="Lang F.B.F."/>
            <person name="Roger A.J."/>
            <person name="Ruiz-Trillo I."/>
            <person name="Haas B."/>
            <person name="Nusbaum C."/>
            <person name="Birren B."/>
        </authorList>
    </citation>
    <scope>NUCLEOTIDE SEQUENCE [LARGE SCALE GENOMIC DNA]</scope>
    <source>
        <strain evidence="3 4">JP610</strain>
    </source>
</reference>
<evidence type="ECO:0000313" key="3">
    <source>
        <dbReference type="EMBL" id="KNC87604.1"/>
    </source>
</evidence>
<feature type="domain" description="NADP-dependent oxidoreductase" evidence="2">
    <location>
        <begin position="39"/>
        <end position="336"/>
    </location>
</feature>
<dbReference type="SUPFAM" id="SSF51430">
    <property type="entry name" value="NAD(P)-linked oxidoreductase"/>
    <property type="match status" value="1"/>
</dbReference>
<dbReference type="Pfam" id="PF00248">
    <property type="entry name" value="Aldo_ket_red"/>
    <property type="match status" value="1"/>
</dbReference>
<dbReference type="STRING" id="667725.A0A0L0GFI3"/>
<dbReference type="GeneID" id="25900808"/>
<evidence type="ECO:0000259" key="2">
    <source>
        <dbReference type="Pfam" id="PF00248"/>
    </source>
</evidence>
<dbReference type="InterPro" id="IPR023210">
    <property type="entry name" value="NADP_OxRdtase_dom"/>
</dbReference>
<dbReference type="AlphaFoldDB" id="A0A0L0GFI3"/>
<evidence type="ECO:0000313" key="4">
    <source>
        <dbReference type="Proteomes" id="UP000054560"/>
    </source>
</evidence>
<sequence>MYSSLLKAFNRTSVQRLRNTPNFIRAHTFHSSAPAMSLKVVLGTMTFPSKVSLEETKEILNNFKASGEDYDEADTALIYGSGEVEKILGKAGFDGLEMACKANPSEGGLSREVVKAQLTTSLSSLQAQQCDIFYLHQPDHCVPILDTLKGVDDCHQAGLFTRFGLSNFAAWEVVEIYYLCKAHGFILPSVYQGMYNCVTRMIEPELIPALRHLGMSFYAYNPLAGGVLTGRYNIDDNVPGGRFDKDTPWGRIYRQRFWYPEFFKQLDRYRAECEKANVTQADAAIRWVVHHSQLKRELGDAIIIGGSSAHHIQTNLDACRMGPLPASVCEIIDEMEKTLRPTCPRYNR</sequence>
<dbReference type="PANTHER" id="PTHR43364">
    <property type="entry name" value="NADH-SPECIFIC METHYLGLYOXAL REDUCTASE-RELATED"/>
    <property type="match status" value="1"/>
</dbReference>
<protein>
    <recommendedName>
        <fullName evidence="2">NADP-dependent oxidoreductase domain-containing protein</fullName>
    </recommendedName>
</protein>
<accession>A0A0L0GFI3</accession>
<dbReference type="CDD" id="cd19075">
    <property type="entry name" value="AKR_AKR7A1-5"/>
    <property type="match status" value="1"/>
</dbReference>